<dbReference type="AlphaFoldDB" id="X1L3S3"/>
<sequence length="102" mass="11724">VGKSTTNSFKEYIYSGLGDLFLRLNPEYANKARVKGFSKGRVRLGNLLRESKEEFYKLPLPKERIDFATNKKPLKEYLGLLKASGQNECVKCGYELKTEKNR</sequence>
<dbReference type="EMBL" id="BARU01046247">
    <property type="protein sequence ID" value="GAI00521.1"/>
    <property type="molecule type" value="Genomic_DNA"/>
</dbReference>
<feature type="non-terminal residue" evidence="1">
    <location>
        <position position="1"/>
    </location>
</feature>
<gene>
    <name evidence="1" type="ORF">S03H2_69843</name>
</gene>
<evidence type="ECO:0000313" key="1">
    <source>
        <dbReference type="EMBL" id="GAI00521.1"/>
    </source>
</evidence>
<proteinExistence type="predicted"/>
<accession>X1L3S3</accession>
<protein>
    <submittedName>
        <fullName evidence="1">Uncharacterized protein</fullName>
    </submittedName>
</protein>
<name>X1L3S3_9ZZZZ</name>
<comment type="caution">
    <text evidence="1">The sequence shown here is derived from an EMBL/GenBank/DDBJ whole genome shotgun (WGS) entry which is preliminary data.</text>
</comment>
<organism evidence="1">
    <name type="scientific">marine sediment metagenome</name>
    <dbReference type="NCBI Taxonomy" id="412755"/>
    <lineage>
        <taxon>unclassified sequences</taxon>
        <taxon>metagenomes</taxon>
        <taxon>ecological metagenomes</taxon>
    </lineage>
</organism>
<reference evidence="1" key="1">
    <citation type="journal article" date="2014" name="Front. Microbiol.">
        <title>High frequency of phylogenetically diverse reductive dehalogenase-homologous genes in deep subseafloor sedimentary metagenomes.</title>
        <authorList>
            <person name="Kawai M."/>
            <person name="Futagami T."/>
            <person name="Toyoda A."/>
            <person name="Takaki Y."/>
            <person name="Nishi S."/>
            <person name="Hori S."/>
            <person name="Arai W."/>
            <person name="Tsubouchi T."/>
            <person name="Morono Y."/>
            <person name="Uchiyama I."/>
            <person name="Ito T."/>
            <person name="Fujiyama A."/>
            <person name="Inagaki F."/>
            <person name="Takami H."/>
        </authorList>
    </citation>
    <scope>NUCLEOTIDE SEQUENCE</scope>
    <source>
        <strain evidence="1">Expedition CK06-06</strain>
    </source>
</reference>